<dbReference type="EMBL" id="JACMSC010000010">
    <property type="protein sequence ID" value="KAG6505640.1"/>
    <property type="molecule type" value="Genomic_DNA"/>
</dbReference>
<feature type="region of interest" description="Disordered" evidence="10">
    <location>
        <begin position="27"/>
        <end position="50"/>
    </location>
</feature>
<dbReference type="GO" id="GO:0005634">
    <property type="term" value="C:nucleus"/>
    <property type="evidence" value="ECO:0007669"/>
    <property type="project" value="UniProtKB-SubCell"/>
</dbReference>
<proteinExistence type="predicted"/>
<keyword evidence="6" id="KW-0805">Transcription regulation</keyword>
<dbReference type="PANTHER" id="PTHR26374">
    <property type="entry name" value="ZINC FINGER PROTEIN ZAT5"/>
    <property type="match status" value="1"/>
</dbReference>
<feature type="compositionally biased region" description="Low complexity" evidence="10">
    <location>
        <begin position="31"/>
        <end position="47"/>
    </location>
</feature>
<evidence type="ECO:0000256" key="9">
    <source>
        <dbReference type="PROSITE-ProRule" id="PRU00042"/>
    </source>
</evidence>
<dbReference type="GO" id="GO:0008270">
    <property type="term" value="F:zinc ion binding"/>
    <property type="evidence" value="ECO:0007669"/>
    <property type="project" value="UniProtKB-KW"/>
</dbReference>
<evidence type="ECO:0000259" key="11">
    <source>
        <dbReference type="PROSITE" id="PS50157"/>
    </source>
</evidence>
<keyword evidence="8" id="KW-0539">Nucleus</keyword>
<feature type="region of interest" description="Disordered" evidence="10">
    <location>
        <begin position="64"/>
        <end position="94"/>
    </location>
</feature>
<dbReference type="AlphaFoldDB" id="A0A8J5GGU5"/>
<dbReference type="InterPro" id="IPR013087">
    <property type="entry name" value="Znf_C2H2_type"/>
</dbReference>
<dbReference type="PROSITE" id="PS00028">
    <property type="entry name" value="ZINC_FINGER_C2H2_1"/>
    <property type="match status" value="2"/>
</dbReference>
<feature type="region of interest" description="Disordered" evidence="10">
    <location>
        <begin position="164"/>
        <end position="227"/>
    </location>
</feature>
<comment type="subcellular location">
    <subcellularLocation>
        <location evidence="1">Nucleus</location>
    </subcellularLocation>
</comment>
<organism evidence="12 13">
    <name type="scientific">Zingiber officinale</name>
    <name type="common">Ginger</name>
    <name type="synonym">Amomum zingiber</name>
    <dbReference type="NCBI Taxonomy" id="94328"/>
    <lineage>
        <taxon>Eukaryota</taxon>
        <taxon>Viridiplantae</taxon>
        <taxon>Streptophyta</taxon>
        <taxon>Embryophyta</taxon>
        <taxon>Tracheophyta</taxon>
        <taxon>Spermatophyta</taxon>
        <taxon>Magnoliopsida</taxon>
        <taxon>Liliopsida</taxon>
        <taxon>Zingiberales</taxon>
        <taxon>Zingiberaceae</taxon>
        <taxon>Zingiber</taxon>
    </lineage>
</organism>
<keyword evidence="3" id="KW-0677">Repeat</keyword>
<sequence>MEQSNGNIMAKKHGEFSPVVIKSKQTKRLRAAVSASSSSAESFSSSADPEEEVMARCLILLAQGRVSPPPSDSSDLKSSSTPAAASGGGRRFSSRECAYDCKTCGKSFRSFQALGGHRTRHKKPKDLPPPATAEDGAGRTVFTGSPKSPREHECAICRTSFSSGQALGGHMRRHRRITTAADEPAPPEAKKELTKNAFVLDLNLPAPSEDDGAEERQPVSPPPSSLAFSFENHQPLIFSSRRPWRWLITILNQNKSMP</sequence>
<dbReference type="PROSITE" id="PS50157">
    <property type="entry name" value="ZINC_FINGER_C2H2_2"/>
    <property type="match status" value="2"/>
</dbReference>
<protein>
    <recommendedName>
        <fullName evidence="11">C2H2-type domain-containing protein</fullName>
    </recommendedName>
</protein>
<evidence type="ECO:0000256" key="6">
    <source>
        <dbReference type="ARBA" id="ARBA00023015"/>
    </source>
</evidence>
<accession>A0A8J5GGU5</accession>
<evidence type="ECO:0000256" key="7">
    <source>
        <dbReference type="ARBA" id="ARBA00023163"/>
    </source>
</evidence>
<feature type="domain" description="C2H2-type" evidence="11">
    <location>
        <begin position="99"/>
        <end position="126"/>
    </location>
</feature>
<evidence type="ECO:0000313" key="13">
    <source>
        <dbReference type="Proteomes" id="UP000734854"/>
    </source>
</evidence>
<name>A0A8J5GGU5_ZINOF</name>
<keyword evidence="4 9" id="KW-0863">Zinc-finger</keyword>
<dbReference type="OrthoDB" id="6077919at2759"/>
<feature type="domain" description="C2H2-type" evidence="11">
    <location>
        <begin position="152"/>
        <end position="174"/>
    </location>
</feature>
<dbReference type="Pfam" id="PF13912">
    <property type="entry name" value="zf-C2H2_6"/>
    <property type="match status" value="2"/>
</dbReference>
<evidence type="ECO:0000256" key="2">
    <source>
        <dbReference type="ARBA" id="ARBA00022723"/>
    </source>
</evidence>
<evidence type="ECO:0000313" key="12">
    <source>
        <dbReference type="EMBL" id="KAG6505640.1"/>
    </source>
</evidence>
<keyword evidence="7" id="KW-0804">Transcription</keyword>
<dbReference type="SMART" id="SM00355">
    <property type="entry name" value="ZnF_C2H2"/>
    <property type="match status" value="2"/>
</dbReference>
<keyword evidence="13" id="KW-1185">Reference proteome</keyword>
<evidence type="ECO:0000256" key="3">
    <source>
        <dbReference type="ARBA" id="ARBA00022737"/>
    </source>
</evidence>
<evidence type="ECO:0000256" key="1">
    <source>
        <dbReference type="ARBA" id="ARBA00004123"/>
    </source>
</evidence>
<evidence type="ECO:0000256" key="8">
    <source>
        <dbReference type="ARBA" id="ARBA00023242"/>
    </source>
</evidence>
<evidence type="ECO:0000256" key="4">
    <source>
        <dbReference type="ARBA" id="ARBA00022771"/>
    </source>
</evidence>
<evidence type="ECO:0000256" key="10">
    <source>
        <dbReference type="SAM" id="MobiDB-lite"/>
    </source>
</evidence>
<dbReference type="PANTHER" id="PTHR26374:SF466">
    <property type="entry name" value="OS09G0122000 PROTEIN"/>
    <property type="match status" value="1"/>
</dbReference>
<keyword evidence="5" id="KW-0862">Zinc</keyword>
<reference evidence="12 13" key="1">
    <citation type="submission" date="2020-08" db="EMBL/GenBank/DDBJ databases">
        <title>Plant Genome Project.</title>
        <authorList>
            <person name="Zhang R.-G."/>
        </authorList>
    </citation>
    <scope>NUCLEOTIDE SEQUENCE [LARGE SCALE GENOMIC DNA]</scope>
    <source>
        <tissue evidence="12">Rhizome</tissue>
    </source>
</reference>
<feature type="region of interest" description="Disordered" evidence="10">
    <location>
        <begin position="112"/>
        <end position="151"/>
    </location>
</feature>
<dbReference type="Proteomes" id="UP000734854">
    <property type="component" value="Unassembled WGS sequence"/>
</dbReference>
<comment type="caution">
    <text evidence="12">The sequence shown here is derived from an EMBL/GenBank/DDBJ whole genome shotgun (WGS) entry which is preliminary data.</text>
</comment>
<evidence type="ECO:0000256" key="5">
    <source>
        <dbReference type="ARBA" id="ARBA00022833"/>
    </source>
</evidence>
<gene>
    <name evidence="12" type="ORF">ZIOFF_038005</name>
</gene>
<feature type="compositionally biased region" description="Low complexity" evidence="10">
    <location>
        <begin position="72"/>
        <end position="85"/>
    </location>
</feature>
<keyword evidence="2" id="KW-0479">Metal-binding</keyword>